<feature type="compositionally biased region" description="Basic and acidic residues" evidence="1">
    <location>
        <begin position="505"/>
        <end position="518"/>
    </location>
</feature>
<gene>
    <name evidence="2" type="ORF">AV274_0066</name>
</gene>
<dbReference type="OrthoDB" id="207081at2759"/>
<evidence type="ECO:0000256" key="1">
    <source>
        <dbReference type="SAM" id="MobiDB-lite"/>
    </source>
</evidence>
<feature type="region of interest" description="Disordered" evidence="1">
    <location>
        <begin position="476"/>
        <end position="518"/>
    </location>
</feature>
<feature type="compositionally biased region" description="Basic and acidic residues" evidence="1">
    <location>
        <begin position="611"/>
        <end position="655"/>
    </location>
</feature>
<comment type="caution">
    <text evidence="2">The sequence shown here is derived from an EMBL/GenBank/DDBJ whole genome shotgun (WGS) entry which is preliminary data.</text>
</comment>
<feature type="region of interest" description="Disordered" evidence="1">
    <location>
        <begin position="540"/>
        <end position="787"/>
    </location>
</feature>
<accession>A0A196SPT2</accession>
<dbReference type="InterPro" id="IPR040385">
    <property type="entry name" value="RABL6"/>
</dbReference>
<evidence type="ECO:0000313" key="2">
    <source>
        <dbReference type="EMBL" id="OAO18172.1"/>
    </source>
</evidence>
<feature type="compositionally biased region" description="Polar residues" evidence="1">
    <location>
        <begin position="219"/>
        <end position="243"/>
    </location>
</feature>
<dbReference type="Proteomes" id="UP000078348">
    <property type="component" value="Unassembled WGS sequence"/>
</dbReference>
<feature type="compositionally biased region" description="Basic and acidic residues" evidence="1">
    <location>
        <begin position="401"/>
        <end position="414"/>
    </location>
</feature>
<organism evidence="2 3">
    <name type="scientific">Blastocystis sp. subtype 1 (strain ATCC 50177 / NandII)</name>
    <dbReference type="NCBI Taxonomy" id="478820"/>
    <lineage>
        <taxon>Eukaryota</taxon>
        <taxon>Sar</taxon>
        <taxon>Stramenopiles</taxon>
        <taxon>Bigyra</taxon>
        <taxon>Opalozoa</taxon>
        <taxon>Opalinata</taxon>
        <taxon>Blastocystidae</taxon>
        <taxon>Blastocystis</taxon>
    </lineage>
</organism>
<feature type="compositionally biased region" description="Basic and acidic residues" evidence="1">
    <location>
        <begin position="202"/>
        <end position="215"/>
    </location>
</feature>
<dbReference type="EMBL" id="LXWW01000003">
    <property type="protein sequence ID" value="OAO18172.1"/>
    <property type="molecule type" value="Genomic_DNA"/>
</dbReference>
<dbReference type="GO" id="GO:0005634">
    <property type="term" value="C:nucleus"/>
    <property type="evidence" value="ECO:0007669"/>
    <property type="project" value="TreeGrafter"/>
</dbReference>
<name>A0A196SPT2_BLAHN</name>
<dbReference type="Gene3D" id="3.40.50.300">
    <property type="entry name" value="P-loop containing nucleotide triphosphate hydrolases"/>
    <property type="match status" value="1"/>
</dbReference>
<dbReference type="InterPro" id="IPR027417">
    <property type="entry name" value="P-loop_NTPase"/>
</dbReference>
<dbReference type="PANTHER" id="PTHR14932">
    <property type="entry name" value="RAS GTPASE-RELATED"/>
    <property type="match status" value="1"/>
</dbReference>
<feature type="region of interest" description="Disordered" evidence="1">
    <location>
        <begin position="199"/>
        <end position="253"/>
    </location>
</feature>
<feature type="compositionally biased region" description="Basic and acidic residues" evidence="1">
    <location>
        <begin position="754"/>
        <end position="787"/>
    </location>
</feature>
<sequence length="787" mass="88721">MGSDISKPFGDDYMKKKGGGFDSRGFPNSEMQNMKIVLRGLNGVGKTSLFDVFQGKSCPEAYVPSKEINTTHVLWTNPATKNRVKIEIWDVVDKADLENKDQLLIDKLSEYTKKGGVTSGSYVFEGVDACNVNVYQGCNACFFILDPRNLDSVEYFKKNIEAVPNHIPILVIANFRDVQDQWKISSSQIRALVEEFESVPPADKENAEPDKKDAESLPADNSNPASDANGNANVESASTSIPTETAKEDPEPKVSDCFMGVAGDFLHRRRMIKFIETSFLEKFGLHSIYLFLGIPLFLLELAQLYDQFMITMNNLEQANAGFMSYIETSTYESFLQLRREYEEKQKELERRAALEEMERKRLQALEAEKGEKKEKEGEGEKAKEQKKKDFFARSKQKGARIRNESQKGYDTMKEEKAKKAEVAALTSDSENELETPVVEKEVVRVSDMHDFYDDEKTEKKLSQTLYNMELQQLVRDDSCAEPRRASSSSCSSLSVIDLPSATESPDDRSHAAPRRVETQLENSCVLKECLSGRSVLSFDEESDTNSVVYNKNEVGESPRVVGESPRGKEKEEALPMSQDFVEDDNTRFGEKKEKKSVSMGERLKNVWTRLGDGEEKKKKENEEKKKKENEEKKKKNEEKKKEGEEKKKKEEEKVSKFSMRLPMGKAKKEGEVQGAKKEGEEKNGAEVERREGEEGSAEKEGEGQGVKKEGEAQGAKKEGEGQMAKKGKWEIDQRVITPMKRMLNSLNPMKSHAAGKEKAPESGAGDPKEKSLPTVEEKPDPEEKPSV</sequence>
<protein>
    <submittedName>
        <fullName evidence="2">Rbel1</fullName>
    </submittedName>
</protein>
<keyword evidence="3" id="KW-1185">Reference proteome</keyword>
<feature type="compositionally biased region" description="Basic and acidic residues" evidence="1">
    <location>
        <begin position="364"/>
        <end position="392"/>
    </location>
</feature>
<proteinExistence type="predicted"/>
<dbReference type="AlphaFoldDB" id="A0A196SPT2"/>
<evidence type="ECO:0000313" key="3">
    <source>
        <dbReference type="Proteomes" id="UP000078348"/>
    </source>
</evidence>
<dbReference type="GO" id="GO:0005525">
    <property type="term" value="F:GTP binding"/>
    <property type="evidence" value="ECO:0007669"/>
    <property type="project" value="InterPro"/>
</dbReference>
<dbReference type="PANTHER" id="PTHR14932:SF1">
    <property type="entry name" value="RAB-LIKE PROTEIN 6"/>
    <property type="match status" value="1"/>
</dbReference>
<reference evidence="2 3" key="1">
    <citation type="submission" date="2016-05" db="EMBL/GenBank/DDBJ databases">
        <title>Nuclear genome of Blastocystis sp. subtype 1 NandII.</title>
        <authorList>
            <person name="Gentekaki E."/>
            <person name="Curtis B."/>
            <person name="Stairs C."/>
            <person name="Eme L."/>
            <person name="Herman E."/>
            <person name="Klimes V."/>
            <person name="Arias M.C."/>
            <person name="Elias M."/>
            <person name="Hilliou F."/>
            <person name="Klute M."/>
            <person name="Malik S.-B."/>
            <person name="Pightling A."/>
            <person name="Rachubinski R."/>
            <person name="Salas D."/>
            <person name="Schlacht A."/>
            <person name="Suga H."/>
            <person name="Archibald J."/>
            <person name="Ball S.G."/>
            <person name="Clark G."/>
            <person name="Dacks J."/>
            <person name="Van Der Giezen M."/>
            <person name="Tsaousis A."/>
            <person name="Roger A."/>
        </authorList>
    </citation>
    <scope>NUCLEOTIDE SEQUENCE [LARGE SCALE GENOMIC DNA]</scope>
    <source>
        <strain evidence="3">ATCC 50177 / NandII</strain>
    </source>
</reference>
<dbReference type="GO" id="GO:0005829">
    <property type="term" value="C:cytosol"/>
    <property type="evidence" value="ECO:0007669"/>
    <property type="project" value="TreeGrafter"/>
</dbReference>
<dbReference type="SUPFAM" id="SSF52540">
    <property type="entry name" value="P-loop containing nucleoside triphosphate hydrolases"/>
    <property type="match status" value="1"/>
</dbReference>
<feature type="region of interest" description="Disordered" evidence="1">
    <location>
        <begin position="364"/>
        <end position="414"/>
    </location>
</feature>
<feature type="compositionally biased region" description="Basic and acidic residues" evidence="1">
    <location>
        <begin position="666"/>
        <end position="720"/>
    </location>
</feature>
<dbReference type="STRING" id="478820.A0A196SPT2"/>
<feature type="compositionally biased region" description="Basic and acidic residues" evidence="1">
    <location>
        <begin position="584"/>
        <end position="604"/>
    </location>
</feature>